<name>A0A8J2R065_9NEOP</name>
<sequence>MPTKSSTVLCSAHFEDLDKYTTPKGYVRLKTSAVPVVSWDMVPRACTPTSLNDVNISDMDSVFDSPRKTTLKKRAQKLTLQKTEL</sequence>
<accession>A0A8J2R065</accession>
<dbReference type="AlphaFoldDB" id="A0A8J2R065"/>
<gene>
    <name evidence="1" type="ORF">DCHRY22_LOCUS10934</name>
</gene>
<dbReference type="OrthoDB" id="7312725at2759"/>
<proteinExistence type="predicted"/>
<reference evidence="1" key="1">
    <citation type="submission" date="2021-09" db="EMBL/GenBank/DDBJ databases">
        <authorList>
            <person name="Martin H S."/>
        </authorList>
    </citation>
    <scope>NUCLEOTIDE SEQUENCE</scope>
</reference>
<evidence type="ECO:0000313" key="1">
    <source>
        <dbReference type="EMBL" id="CAG9574708.1"/>
    </source>
</evidence>
<evidence type="ECO:0000313" key="2">
    <source>
        <dbReference type="Proteomes" id="UP000789524"/>
    </source>
</evidence>
<protein>
    <submittedName>
        <fullName evidence="1">(African queen) hypothetical protein</fullName>
    </submittedName>
</protein>
<dbReference type="EMBL" id="CAKASE010000073">
    <property type="protein sequence ID" value="CAG9574708.1"/>
    <property type="molecule type" value="Genomic_DNA"/>
</dbReference>
<keyword evidence="2" id="KW-1185">Reference proteome</keyword>
<dbReference type="Proteomes" id="UP000789524">
    <property type="component" value="Unassembled WGS sequence"/>
</dbReference>
<comment type="caution">
    <text evidence="1">The sequence shown here is derived from an EMBL/GenBank/DDBJ whole genome shotgun (WGS) entry which is preliminary data.</text>
</comment>
<organism evidence="1 2">
    <name type="scientific">Danaus chrysippus</name>
    <name type="common">African queen</name>
    <dbReference type="NCBI Taxonomy" id="151541"/>
    <lineage>
        <taxon>Eukaryota</taxon>
        <taxon>Metazoa</taxon>
        <taxon>Ecdysozoa</taxon>
        <taxon>Arthropoda</taxon>
        <taxon>Hexapoda</taxon>
        <taxon>Insecta</taxon>
        <taxon>Pterygota</taxon>
        <taxon>Neoptera</taxon>
        <taxon>Endopterygota</taxon>
        <taxon>Lepidoptera</taxon>
        <taxon>Glossata</taxon>
        <taxon>Ditrysia</taxon>
        <taxon>Papilionoidea</taxon>
        <taxon>Nymphalidae</taxon>
        <taxon>Danainae</taxon>
        <taxon>Danaini</taxon>
        <taxon>Danaina</taxon>
        <taxon>Danaus</taxon>
        <taxon>Anosia</taxon>
    </lineage>
</organism>